<organism evidence="5 6">
    <name type="scientific">Amycolatopsis taiwanensis</name>
    <dbReference type="NCBI Taxonomy" id="342230"/>
    <lineage>
        <taxon>Bacteria</taxon>
        <taxon>Bacillati</taxon>
        <taxon>Actinomycetota</taxon>
        <taxon>Actinomycetes</taxon>
        <taxon>Pseudonocardiales</taxon>
        <taxon>Pseudonocardiaceae</taxon>
        <taxon>Amycolatopsis</taxon>
    </lineage>
</organism>
<dbReference type="Proteomes" id="UP001165136">
    <property type="component" value="Unassembled WGS sequence"/>
</dbReference>
<dbReference type="RefSeq" id="WP_027945528.1">
    <property type="nucleotide sequence ID" value="NZ_BSTI01000024.1"/>
</dbReference>
<dbReference type="PANTHER" id="PTHR11671">
    <property type="entry name" value="V-TYPE ATP SYNTHASE SUBUNIT D"/>
    <property type="match status" value="1"/>
</dbReference>
<name>A0A9W6RAH8_9PSEU</name>
<dbReference type="Pfam" id="PF01813">
    <property type="entry name" value="ATP-synt_D"/>
    <property type="match status" value="1"/>
</dbReference>
<evidence type="ECO:0000256" key="3">
    <source>
        <dbReference type="ARBA" id="ARBA00023065"/>
    </source>
</evidence>
<evidence type="ECO:0000256" key="2">
    <source>
        <dbReference type="ARBA" id="ARBA00022448"/>
    </source>
</evidence>
<dbReference type="InterPro" id="IPR002699">
    <property type="entry name" value="V_ATPase_D"/>
</dbReference>
<feature type="coiled-coil region" evidence="4">
    <location>
        <begin position="148"/>
        <end position="195"/>
    </location>
</feature>
<evidence type="ECO:0000256" key="1">
    <source>
        <dbReference type="ARBA" id="ARBA00005850"/>
    </source>
</evidence>
<keyword evidence="6" id="KW-1185">Reference proteome</keyword>
<keyword evidence="2" id="KW-0813">Transport</keyword>
<proteinExistence type="inferred from homology"/>
<dbReference type="AlphaFoldDB" id="A0A9W6RAH8"/>
<sequence length="203" mass="22452">MTISHVPAGRAGRQWLRHRLDVAQHGADLLEKKLRALTAHQASLADQAGTAAAEWAERVHAAQTWQARATMAGGRRGIRLAEPAGHTVVTFDWTTVMGVRYPHKATVTDPPSGDTRSVIGSAAVVHTREAFRQALDAAAMYAALTAAVRIVNAEIATTKQRVRSLRRRWIPRLQAALAERELQLEEQERAEAIRHRWADQNGR</sequence>
<comment type="caution">
    <text evidence="5">The sequence shown here is derived from an EMBL/GenBank/DDBJ whole genome shotgun (WGS) entry which is preliminary data.</text>
</comment>
<reference evidence="5" key="1">
    <citation type="submission" date="2023-03" db="EMBL/GenBank/DDBJ databases">
        <title>Amycolatopsis taiwanensis NBRC 103393.</title>
        <authorList>
            <person name="Ichikawa N."/>
            <person name="Sato H."/>
            <person name="Tonouchi N."/>
        </authorList>
    </citation>
    <scope>NUCLEOTIDE SEQUENCE</scope>
    <source>
        <strain evidence="5">NBRC 103393</strain>
    </source>
</reference>
<evidence type="ECO:0000313" key="6">
    <source>
        <dbReference type="Proteomes" id="UP001165136"/>
    </source>
</evidence>
<gene>
    <name evidence="5" type="ORF">Atai01_71660</name>
</gene>
<dbReference type="Gene3D" id="1.10.287.3240">
    <property type="match status" value="1"/>
</dbReference>
<keyword evidence="3" id="KW-0406">Ion transport</keyword>
<dbReference type="EMBL" id="BSTI01000024">
    <property type="protein sequence ID" value="GLY70547.1"/>
    <property type="molecule type" value="Genomic_DNA"/>
</dbReference>
<protein>
    <recommendedName>
        <fullName evidence="7">V-type ATPase, D subunit</fullName>
    </recommendedName>
</protein>
<evidence type="ECO:0008006" key="7">
    <source>
        <dbReference type="Google" id="ProtNLM"/>
    </source>
</evidence>
<accession>A0A9W6RAH8</accession>
<keyword evidence="4" id="KW-0175">Coiled coil</keyword>
<evidence type="ECO:0000256" key="4">
    <source>
        <dbReference type="SAM" id="Coils"/>
    </source>
</evidence>
<comment type="similarity">
    <text evidence="1">Belongs to the V-ATPase D subunit family.</text>
</comment>
<dbReference type="GO" id="GO:0046961">
    <property type="term" value="F:proton-transporting ATPase activity, rotational mechanism"/>
    <property type="evidence" value="ECO:0007669"/>
    <property type="project" value="InterPro"/>
</dbReference>
<evidence type="ECO:0000313" key="5">
    <source>
        <dbReference type="EMBL" id="GLY70547.1"/>
    </source>
</evidence>